<organism evidence="1 2">
    <name type="scientific">Nezara viridula</name>
    <name type="common">Southern green stink bug</name>
    <name type="synonym">Cimex viridulus</name>
    <dbReference type="NCBI Taxonomy" id="85310"/>
    <lineage>
        <taxon>Eukaryota</taxon>
        <taxon>Metazoa</taxon>
        <taxon>Ecdysozoa</taxon>
        <taxon>Arthropoda</taxon>
        <taxon>Hexapoda</taxon>
        <taxon>Insecta</taxon>
        <taxon>Pterygota</taxon>
        <taxon>Neoptera</taxon>
        <taxon>Paraneoptera</taxon>
        <taxon>Hemiptera</taxon>
        <taxon>Heteroptera</taxon>
        <taxon>Panheteroptera</taxon>
        <taxon>Pentatomomorpha</taxon>
        <taxon>Pentatomoidea</taxon>
        <taxon>Pentatomidae</taxon>
        <taxon>Pentatominae</taxon>
        <taxon>Nezara</taxon>
    </lineage>
</organism>
<dbReference type="SUPFAM" id="SSF53335">
    <property type="entry name" value="S-adenosyl-L-methionine-dependent methyltransferases"/>
    <property type="match status" value="1"/>
</dbReference>
<name>A0A9P0MMQ9_NEZVI</name>
<dbReference type="OrthoDB" id="199041at2759"/>
<sequence>MAEVDTWFKRQYDMISCLNVLDRCDKPVSLLRQIKAALKPNAKAIIAIVLPFKPYVETGTKDNKPSEELPITGKYFEDQVTSVIEDVLEVEGFKVEAWTRLPYLCQGDLNQAYYWLHDAVFVVSLNKSLGQ</sequence>
<dbReference type="Gene3D" id="3.40.50.150">
    <property type="entry name" value="Vaccinia Virus protein VP39"/>
    <property type="match status" value="1"/>
</dbReference>
<dbReference type="InterPro" id="IPR007884">
    <property type="entry name" value="METL9"/>
</dbReference>
<accession>A0A9P0MMQ9</accession>
<evidence type="ECO:0000313" key="2">
    <source>
        <dbReference type="Proteomes" id="UP001152798"/>
    </source>
</evidence>
<dbReference type="GO" id="GO:0106370">
    <property type="term" value="F:protein-L-histidine N-pros-methyltransferase activity"/>
    <property type="evidence" value="ECO:0007669"/>
    <property type="project" value="InterPro"/>
</dbReference>
<dbReference type="AlphaFoldDB" id="A0A9P0MMQ9"/>
<evidence type="ECO:0000313" key="1">
    <source>
        <dbReference type="EMBL" id="CAH1398634.1"/>
    </source>
</evidence>
<gene>
    <name evidence="1" type="ORF">NEZAVI_LOCUS8240</name>
</gene>
<dbReference type="Pfam" id="PF05219">
    <property type="entry name" value="DREV"/>
    <property type="match status" value="1"/>
</dbReference>
<dbReference type="EMBL" id="OV725080">
    <property type="protein sequence ID" value="CAH1398634.1"/>
    <property type="molecule type" value="Genomic_DNA"/>
</dbReference>
<dbReference type="Proteomes" id="UP001152798">
    <property type="component" value="Chromosome 4"/>
</dbReference>
<dbReference type="PANTHER" id="PTHR12890">
    <property type="entry name" value="DREV PROTEIN"/>
    <property type="match status" value="1"/>
</dbReference>
<protein>
    <recommendedName>
        <fullName evidence="3">Methyltransferase-like protein 9</fullName>
    </recommendedName>
</protein>
<proteinExistence type="predicted"/>
<dbReference type="InterPro" id="IPR029063">
    <property type="entry name" value="SAM-dependent_MTases_sf"/>
</dbReference>
<keyword evidence="2" id="KW-1185">Reference proteome</keyword>
<dbReference type="PANTHER" id="PTHR12890:SF0">
    <property type="entry name" value="PROTEIN-L-HISTIDINE N-PROS-METHYLTRANSFERASE"/>
    <property type="match status" value="1"/>
</dbReference>
<reference evidence="1" key="1">
    <citation type="submission" date="2022-01" db="EMBL/GenBank/DDBJ databases">
        <authorList>
            <person name="King R."/>
        </authorList>
    </citation>
    <scope>NUCLEOTIDE SEQUENCE</scope>
</reference>
<evidence type="ECO:0008006" key="3">
    <source>
        <dbReference type="Google" id="ProtNLM"/>
    </source>
</evidence>